<dbReference type="RefSeq" id="XP_056553021.1">
    <property type="nucleotide sequence ID" value="XM_056700958.1"/>
</dbReference>
<dbReference type="EMBL" id="JAPZBS010000007">
    <property type="protein sequence ID" value="KAJ5368279.1"/>
    <property type="molecule type" value="Genomic_DNA"/>
</dbReference>
<dbReference type="OrthoDB" id="2309723at2759"/>
<evidence type="ECO:0000256" key="5">
    <source>
        <dbReference type="ARBA" id="ARBA00023242"/>
    </source>
</evidence>
<reference evidence="7" key="1">
    <citation type="submission" date="2022-11" db="EMBL/GenBank/DDBJ databases">
        <authorList>
            <person name="Petersen C."/>
        </authorList>
    </citation>
    <scope>NUCLEOTIDE SEQUENCE</scope>
    <source>
        <strain evidence="7">IBT 29864</strain>
    </source>
</reference>
<evidence type="ECO:0000313" key="8">
    <source>
        <dbReference type="Proteomes" id="UP001147782"/>
    </source>
</evidence>
<evidence type="ECO:0000256" key="2">
    <source>
        <dbReference type="ARBA" id="ARBA00022723"/>
    </source>
</evidence>
<dbReference type="Proteomes" id="UP001147782">
    <property type="component" value="Unassembled WGS sequence"/>
</dbReference>
<organism evidence="7 8">
    <name type="scientific">Penicillium cataractarum</name>
    <dbReference type="NCBI Taxonomy" id="2100454"/>
    <lineage>
        <taxon>Eukaryota</taxon>
        <taxon>Fungi</taxon>
        <taxon>Dikarya</taxon>
        <taxon>Ascomycota</taxon>
        <taxon>Pezizomycotina</taxon>
        <taxon>Eurotiomycetes</taxon>
        <taxon>Eurotiomycetidae</taxon>
        <taxon>Eurotiales</taxon>
        <taxon>Aspergillaceae</taxon>
        <taxon>Penicillium</taxon>
    </lineage>
</organism>
<evidence type="ECO:0000256" key="1">
    <source>
        <dbReference type="ARBA" id="ARBA00004123"/>
    </source>
</evidence>
<dbReference type="InterPro" id="IPR050815">
    <property type="entry name" value="TF_fung"/>
</dbReference>
<dbReference type="GO" id="GO:0005634">
    <property type="term" value="C:nucleus"/>
    <property type="evidence" value="ECO:0007669"/>
    <property type="project" value="UniProtKB-SubCell"/>
</dbReference>
<name>A0A9W9RZK4_9EURO</name>
<feature type="region of interest" description="Disordered" evidence="6">
    <location>
        <begin position="422"/>
        <end position="441"/>
    </location>
</feature>
<evidence type="ECO:0000256" key="3">
    <source>
        <dbReference type="ARBA" id="ARBA00023015"/>
    </source>
</evidence>
<protein>
    <recommendedName>
        <fullName evidence="9">Transcription factor domain-containing protein</fullName>
    </recommendedName>
</protein>
<dbReference type="GO" id="GO:0046872">
    <property type="term" value="F:metal ion binding"/>
    <property type="evidence" value="ECO:0007669"/>
    <property type="project" value="UniProtKB-KW"/>
</dbReference>
<evidence type="ECO:0000256" key="4">
    <source>
        <dbReference type="ARBA" id="ARBA00023163"/>
    </source>
</evidence>
<accession>A0A9W9RZK4</accession>
<evidence type="ECO:0000313" key="7">
    <source>
        <dbReference type="EMBL" id="KAJ5368279.1"/>
    </source>
</evidence>
<keyword evidence="4" id="KW-0804">Transcription</keyword>
<comment type="subcellular location">
    <subcellularLocation>
        <location evidence="1">Nucleus</location>
    </subcellularLocation>
</comment>
<keyword evidence="2" id="KW-0479">Metal-binding</keyword>
<keyword evidence="3" id="KW-0805">Transcription regulation</keyword>
<keyword evidence="8" id="KW-1185">Reference proteome</keyword>
<dbReference type="GO" id="GO:0000981">
    <property type="term" value="F:DNA-binding transcription factor activity, RNA polymerase II-specific"/>
    <property type="evidence" value="ECO:0007669"/>
    <property type="project" value="InterPro"/>
</dbReference>
<reference evidence="7" key="2">
    <citation type="journal article" date="2023" name="IMA Fungus">
        <title>Comparative genomic study of the Penicillium genus elucidates a diverse pangenome and 15 lateral gene transfer events.</title>
        <authorList>
            <person name="Petersen C."/>
            <person name="Sorensen T."/>
            <person name="Nielsen M.R."/>
            <person name="Sondergaard T.E."/>
            <person name="Sorensen J.L."/>
            <person name="Fitzpatrick D.A."/>
            <person name="Frisvad J.C."/>
            <person name="Nielsen K.L."/>
        </authorList>
    </citation>
    <scope>NUCLEOTIDE SEQUENCE</scope>
    <source>
        <strain evidence="7">IBT 29864</strain>
    </source>
</reference>
<evidence type="ECO:0000256" key="6">
    <source>
        <dbReference type="SAM" id="MobiDB-lite"/>
    </source>
</evidence>
<dbReference type="PANTHER" id="PTHR47338">
    <property type="entry name" value="ZN(II)2CYS6 TRANSCRIPTION FACTOR (EUROFUNG)-RELATED"/>
    <property type="match status" value="1"/>
</dbReference>
<feature type="compositionally biased region" description="Polar residues" evidence="6">
    <location>
        <begin position="425"/>
        <end position="441"/>
    </location>
</feature>
<keyword evidence="5" id="KW-0539">Nucleus</keyword>
<gene>
    <name evidence="7" type="ORF">N7496_008039</name>
</gene>
<comment type="caution">
    <text evidence="7">The sequence shown here is derived from an EMBL/GenBank/DDBJ whole genome shotgun (WGS) entry which is preliminary data.</text>
</comment>
<evidence type="ECO:0008006" key="9">
    <source>
        <dbReference type="Google" id="ProtNLM"/>
    </source>
</evidence>
<sequence>MVTELWSLGSIVTKVENVLCANKDLHMNGRQKLGDSFSKKSTTPEMRTWLPSSTLPFSGMAKGSGGKAPFTKPTDYSLLAYQEYPLLWACFVIVAFGPDIHLKRDFAESARELNLPCAEEDFEQNNVKTGVALMSSLHDGSVQGECIRVIAFWNRVSLLVQSPCSNFPSRLAAIHELGSEISTWRAELPASLELSNARTPPQDQNNLPLIFLVHIIYHQSLCSLHASIVPLFCWHSGTEQYPTARQISAQIAFQHACSISELANRILSPAYELSRTPSFVGYACYCACAVQIPFLTSSNSSLKEKMRQNIVTNLKLLREVGKYWRFISLLGVNIQTIYDIHRSRPCIAEDEPKNLDAQKLNDFKMDAPRITSSILNHNNILRGPTGSIVQSDADVANLGLGTTRDRQAVPIEETVEALIRGLSRPQEQNTNTQNVSTEDQVQPTFTSQDFPSQLHLETINGGPFFFPCSGDFMFGDFENDNFYQSQV</sequence>
<dbReference type="AlphaFoldDB" id="A0A9W9RZK4"/>
<dbReference type="CDD" id="cd12148">
    <property type="entry name" value="fungal_TF_MHR"/>
    <property type="match status" value="1"/>
</dbReference>
<dbReference type="GeneID" id="81440137"/>
<proteinExistence type="predicted"/>
<dbReference type="PANTHER" id="PTHR47338:SF27">
    <property type="entry name" value="ZN(II)2CYS6 TRANSCRIPTION FACTOR (EUROFUNG)"/>
    <property type="match status" value="1"/>
</dbReference>